<dbReference type="PROSITE" id="PS50994">
    <property type="entry name" value="INTEGRASE"/>
    <property type="match status" value="1"/>
</dbReference>
<name>A0AAD1VR68_PELCU</name>
<protein>
    <submittedName>
        <fullName evidence="3">PREDICTED: uncharacterized protein LOC108718501</fullName>
    </submittedName>
</protein>
<dbReference type="PANTHER" id="PTHR37984:SF15">
    <property type="entry name" value="INTEGRASE CATALYTIC DOMAIN-CONTAINING PROTEIN"/>
    <property type="match status" value="1"/>
</dbReference>
<reference evidence="3" key="1">
    <citation type="submission" date="2022-03" db="EMBL/GenBank/DDBJ databases">
        <authorList>
            <person name="Alioto T."/>
            <person name="Alioto T."/>
            <person name="Gomez Garrido J."/>
        </authorList>
    </citation>
    <scope>NUCLEOTIDE SEQUENCE</scope>
</reference>
<feature type="compositionally biased region" description="Pro residues" evidence="1">
    <location>
        <begin position="453"/>
        <end position="462"/>
    </location>
</feature>
<feature type="region of interest" description="Disordered" evidence="1">
    <location>
        <begin position="445"/>
        <end position="472"/>
    </location>
</feature>
<dbReference type="InterPro" id="IPR012337">
    <property type="entry name" value="RNaseH-like_sf"/>
</dbReference>
<gene>
    <name evidence="3" type="ORF">PECUL_23A024104</name>
</gene>
<evidence type="ECO:0000313" key="4">
    <source>
        <dbReference type="Proteomes" id="UP001295444"/>
    </source>
</evidence>
<dbReference type="AlphaFoldDB" id="A0AAD1VR68"/>
<dbReference type="PANTHER" id="PTHR37984">
    <property type="entry name" value="PROTEIN CBG26694"/>
    <property type="match status" value="1"/>
</dbReference>
<feature type="domain" description="Integrase catalytic" evidence="2">
    <location>
        <begin position="95"/>
        <end position="253"/>
    </location>
</feature>
<dbReference type="InterPro" id="IPR028082">
    <property type="entry name" value="Peripla_BP_I"/>
</dbReference>
<evidence type="ECO:0000259" key="2">
    <source>
        <dbReference type="PROSITE" id="PS50994"/>
    </source>
</evidence>
<dbReference type="FunFam" id="3.30.420.10:FF:000032">
    <property type="entry name" value="Retrovirus-related Pol polyprotein from transposon 297-like Protein"/>
    <property type="match status" value="1"/>
</dbReference>
<accession>A0AAD1VR68</accession>
<dbReference type="Pfam" id="PF00665">
    <property type="entry name" value="rve"/>
    <property type="match status" value="1"/>
</dbReference>
<sequence>MPGYTAQARDTLTNRPIPDTSVSRKREPEKARNGLRTGGGDPGPTSPDRMATHSQSECVFALMCHEFANYCSSCPECQHTAPFKAYRSPLVPLPIIEIPFERIAMDLVGPLVKSARGHQYILVILDYATKYPEAIPLRNTSAKTIARELMLMFSRVGIPKEILTDQGTPFMSKVTKELCKLLQIKHLRTSVYHPQTDGLVERFNKTLKSMLRKVIDKDGKNWDCLLPYLMFSIREVPQASTGFSPFELLYAHHPRGLLDIAKETWEQESNPYRSVIEHIAQMQDRMAAVMPIVKEHMQKAQDAQKNSYNKNARLRVFHPGDRVLVLVPTVENKFLASWHGPYEVIEQVGEVNYKVRQPDRRKPENRKKLVRYLKHVNFTTAAGDKVSFDQNGDPYPSYDLVNWQKENKTYFFAHVGEFSQDESFRLDENIIVWQGSHKENLNGLDTCTSNAPLPHPPLPHPAPTQTFHHQQK</sequence>
<feature type="compositionally biased region" description="Basic and acidic residues" evidence="1">
    <location>
        <begin position="22"/>
        <end position="32"/>
    </location>
</feature>
<dbReference type="SUPFAM" id="SSF53098">
    <property type="entry name" value="Ribonuclease H-like"/>
    <property type="match status" value="1"/>
</dbReference>
<dbReference type="GO" id="GO:0016020">
    <property type="term" value="C:membrane"/>
    <property type="evidence" value="ECO:0007669"/>
    <property type="project" value="UniProtKB-SubCell"/>
</dbReference>
<dbReference type="GO" id="GO:0003676">
    <property type="term" value="F:nucleic acid binding"/>
    <property type="evidence" value="ECO:0007669"/>
    <property type="project" value="InterPro"/>
</dbReference>
<dbReference type="Pfam" id="PF22938">
    <property type="entry name" value="Integrase_p58_C"/>
    <property type="match status" value="1"/>
</dbReference>
<organism evidence="3 4">
    <name type="scientific">Pelobates cultripes</name>
    <name type="common">Western spadefoot toad</name>
    <dbReference type="NCBI Taxonomy" id="61616"/>
    <lineage>
        <taxon>Eukaryota</taxon>
        <taxon>Metazoa</taxon>
        <taxon>Chordata</taxon>
        <taxon>Craniata</taxon>
        <taxon>Vertebrata</taxon>
        <taxon>Euteleostomi</taxon>
        <taxon>Amphibia</taxon>
        <taxon>Batrachia</taxon>
        <taxon>Anura</taxon>
        <taxon>Pelobatoidea</taxon>
        <taxon>Pelobatidae</taxon>
        <taxon>Pelobates</taxon>
    </lineage>
</organism>
<keyword evidence="4" id="KW-1185">Reference proteome</keyword>
<dbReference type="InterPro" id="IPR054465">
    <property type="entry name" value="Integrase_p58-like_C"/>
</dbReference>
<dbReference type="Proteomes" id="UP001295444">
    <property type="component" value="Chromosome 02"/>
</dbReference>
<feature type="region of interest" description="Disordered" evidence="1">
    <location>
        <begin position="1"/>
        <end position="51"/>
    </location>
</feature>
<evidence type="ECO:0000313" key="3">
    <source>
        <dbReference type="EMBL" id="CAH2247248.1"/>
    </source>
</evidence>
<dbReference type="GO" id="GO:0015074">
    <property type="term" value="P:DNA integration"/>
    <property type="evidence" value="ECO:0007669"/>
    <property type="project" value="InterPro"/>
</dbReference>
<proteinExistence type="predicted"/>
<dbReference type="EMBL" id="OW240913">
    <property type="protein sequence ID" value="CAH2247248.1"/>
    <property type="molecule type" value="Genomic_DNA"/>
</dbReference>
<dbReference type="Gene3D" id="3.30.420.10">
    <property type="entry name" value="Ribonuclease H-like superfamily/Ribonuclease H"/>
    <property type="match status" value="1"/>
</dbReference>
<dbReference type="InterPro" id="IPR050951">
    <property type="entry name" value="Retrovirus_Pol_polyprotein"/>
</dbReference>
<dbReference type="InterPro" id="IPR001584">
    <property type="entry name" value="Integrase_cat-core"/>
</dbReference>
<dbReference type="InterPro" id="IPR036397">
    <property type="entry name" value="RNaseH_sf"/>
</dbReference>
<dbReference type="SUPFAM" id="SSF53822">
    <property type="entry name" value="Periplasmic binding protein-like I"/>
    <property type="match status" value="1"/>
</dbReference>
<evidence type="ECO:0000256" key="1">
    <source>
        <dbReference type="SAM" id="MobiDB-lite"/>
    </source>
</evidence>
<dbReference type="Gene3D" id="3.40.50.2300">
    <property type="match status" value="2"/>
</dbReference>